<keyword evidence="2" id="KW-1185">Reference proteome</keyword>
<accession>A0A9X3STU2</accession>
<dbReference type="Proteomes" id="UP001146067">
    <property type="component" value="Unassembled WGS sequence"/>
</dbReference>
<dbReference type="InterPro" id="IPR039498">
    <property type="entry name" value="NTP_transf_5"/>
</dbReference>
<evidence type="ECO:0000313" key="2">
    <source>
        <dbReference type="Proteomes" id="UP001146067"/>
    </source>
</evidence>
<dbReference type="Pfam" id="PF14907">
    <property type="entry name" value="NTP_transf_5"/>
    <property type="match status" value="1"/>
</dbReference>
<dbReference type="EMBL" id="JAPZVP010000027">
    <property type="protein sequence ID" value="MDA1362714.1"/>
    <property type="molecule type" value="Genomic_DNA"/>
</dbReference>
<proteinExistence type="predicted"/>
<evidence type="ECO:0000313" key="1">
    <source>
        <dbReference type="EMBL" id="MDA1362714.1"/>
    </source>
</evidence>
<dbReference type="AlphaFoldDB" id="A0A9X3STU2"/>
<comment type="caution">
    <text evidence="1">The sequence shown here is derived from an EMBL/GenBank/DDBJ whole genome shotgun (WGS) entry which is preliminary data.</text>
</comment>
<name>A0A9X3STU2_9ACTN</name>
<organism evidence="1 2">
    <name type="scientific">Glycomyces luteolus</name>
    <dbReference type="NCBI Taxonomy" id="2670330"/>
    <lineage>
        <taxon>Bacteria</taxon>
        <taxon>Bacillati</taxon>
        <taxon>Actinomycetota</taxon>
        <taxon>Actinomycetes</taxon>
        <taxon>Glycomycetales</taxon>
        <taxon>Glycomycetaceae</taxon>
        <taxon>Glycomyces</taxon>
    </lineage>
</organism>
<protein>
    <submittedName>
        <fullName evidence="1">Nucleotidyltransferase family protein</fullName>
    </submittedName>
</protein>
<gene>
    <name evidence="1" type="ORF">O1R50_24045</name>
</gene>
<sequence length="379" mass="42686">MEALGKTWNLLKRVSVAAPGNEHFELARESIEDRRYNVDVLIGLAARHGLVGVLADFLIDSGTSAFVPHRTRKYLVESLSFGRHKTADYLREAASIARAAEAQGLDIAFTKGIVCQQEFYSGRGSREFADMDVMISPTDAGAFTALMESLGYTNRKRYRARTGSWEDFSAADRAMYLLHPDHLPPFFKVNGDARLPRSHSLDAAFSLTWHDSPWEVSLDKALGSIRTVFCQNENAEAGLPALAIEYDYLFHLLHLFREGWFERSIIEKDVRLSQFVDLWRGWHLLDMPTRASLAALVKENKIEAPVAWVCHHLDRVFGLDTVGTLGLRQYCVHEWIASGARPGGYFQWDGDMDGRLLGLDFDRTPTSDAPTPELRPRNA</sequence>
<dbReference type="RefSeq" id="WP_270112797.1">
    <property type="nucleotide sequence ID" value="NZ_JAPZVP010000027.1"/>
</dbReference>
<reference evidence="1" key="1">
    <citation type="submission" date="2022-12" db="EMBL/GenBank/DDBJ databases">
        <title>Gycomyces niveus sp.nov.,a novel actinomycete isolated from soil in Shouguan.</title>
        <authorList>
            <person name="Yang X."/>
        </authorList>
    </citation>
    <scope>NUCLEOTIDE SEQUENCE</scope>
    <source>
        <strain evidence="1">NEAU-A15</strain>
    </source>
</reference>